<dbReference type="PROSITE" id="PS50893">
    <property type="entry name" value="ABC_TRANSPORTER_2"/>
    <property type="match status" value="1"/>
</dbReference>
<evidence type="ECO:0000256" key="3">
    <source>
        <dbReference type="ARBA" id="ARBA00022840"/>
    </source>
</evidence>
<organism evidence="5">
    <name type="scientific">Jonesiaceae bacterium BS-20</name>
    <dbReference type="NCBI Taxonomy" id="3120821"/>
    <lineage>
        <taxon>Bacteria</taxon>
        <taxon>Bacillati</taxon>
        <taxon>Actinomycetota</taxon>
        <taxon>Actinomycetes</taxon>
        <taxon>Micrococcales</taxon>
        <taxon>Jonesiaceae</taxon>
    </lineage>
</organism>
<dbReference type="InterPro" id="IPR017871">
    <property type="entry name" value="ABC_transporter-like_CS"/>
</dbReference>
<sequence>MQVSGQGLAHSFKGTGLLFTDLSFTFLPGELVALTGPSGSGKSTLLSLLAGWEKPKAGKLQWDQVGTIGWVFQNPYGVAGRSAIDHVALPYLAQGLSRRDAVDRALEILARFDLEPVAHQRFSALSGGEAQRLMLARAVAKAPSLLLVDEPTAQLDPGAAKAVNAVLGELAMDNAIVVVATHDVDTRDSCHRAVDLRDFQAELVLP</sequence>
<dbReference type="GO" id="GO:0022857">
    <property type="term" value="F:transmembrane transporter activity"/>
    <property type="evidence" value="ECO:0007669"/>
    <property type="project" value="TreeGrafter"/>
</dbReference>
<dbReference type="SUPFAM" id="SSF52540">
    <property type="entry name" value="P-loop containing nucleoside triphosphate hydrolases"/>
    <property type="match status" value="1"/>
</dbReference>
<gene>
    <name evidence="5" type="ORF">V5R04_10815</name>
</gene>
<dbReference type="Pfam" id="PF00005">
    <property type="entry name" value="ABC_tran"/>
    <property type="match status" value="1"/>
</dbReference>
<dbReference type="PANTHER" id="PTHR24220:SF689">
    <property type="entry name" value="LIPOPROTEIN-RELEASING SYSTEM ATP-BINDING PROTEIN LOLD"/>
    <property type="match status" value="1"/>
</dbReference>
<dbReference type="GO" id="GO:0016887">
    <property type="term" value="F:ATP hydrolysis activity"/>
    <property type="evidence" value="ECO:0007669"/>
    <property type="project" value="InterPro"/>
</dbReference>
<evidence type="ECO:0000256" key="1">
    <source>
        <dbReference type="ARBA" id="ARBA00005417"/>
    </source>
</evidence>
<name>A0AAU7DUK8_9MICO</name>
<dbReference type="AlphaFoldDB" id="A0AAU7DUK8"/>
<keyword evidence="3 5" id="KW-0067">ATP-binding</keyword>
<dbReference type="SMART" id="SM00382">
    <property type="entry name" value="AAA"/>
    <property type="match status" value="1"/>
</dbReference>
<keyword evidence="2" id="KW-0547">Nucleotide-binding</keyword>
<dbReference type="PANTHER" id="PTHR24220">
    <property type="entry name" value="IMPORT ATP-BINDING PROTEIN"/>
    <property type="match status" value="1"/>
</dbReference>
<protein>
    <submittedName>
        <fullName evidence="5">ATP-binding cassette domain-containing protein</fullName>
    </submittedName>
</protein>
<evidence type="ECO:0000259" key="4">
    <source>
        <dbReference type="PROSITE" id="PS50893"/>
    </source>
</evidence>
<dbReference type="InterPro" id="IPR015854">
    <property type="entry name" value="ABC_transpr_LolD-like"/>
</dbReference>
<dbReference type="InterPro" id="IPR003439">
    <property type="entry name" value="ABC_transporter-like_ATP-bd"/>
</dbReference>
<dbReference type="GO" id="GO:0005524">
    <property type="term" value="F:ATP binding"/>
    <property type="evidence" value="ECO:0007669"/>
    <property type="project" value="UniProtKB-KW"/>
</dbReference>
<proteinExistence type="inferred from homology"/>
<evidence type="ECO:0000256" key="2">
    <source>
        <dbReference type="ARBA" id="ARBA00022741"/>
    </source>
</evidence>
<dbReference type="InterPro" id="IPR003593">
    <property type="entry name" value="AAA+_ATPase"/>
</dbReference>
<dbReference type="Gene3D" id="3.40.50.300">
    <property type="entry name" value="P-loop containing nucleotide triphosphate hydrolases"/>
    <property type="match status" value="1"/>
</dbReference>
<feature type="domain" description="ABC transporter" evidence="4">
    <location>
        <begin position="3"/>
        <end position="206"/>
    </location>
</feature>
<dbReference type="GO" id="GO:0005886">
    <property type="term" value="C:plasma membrane"/>
    <property type="evidence" value="ECO:0007669"/>
    <property type="project" value="TreeGrafter"/>
</dbReference>
<accession>A0AAU7DUK8</accession>
<evidence type="ECO:0000313" key="5">
    <source>
        <dbReference type="EMBL" id="XBH20717.1"/>
    </source>
</evidence>
<reference evidence="5" key="1">
    <citation type="submission" date="2024-02" db="EMBL/GenBank/DDBJ databases">
        <title>Tomenella chthoni gen. nov. sp. nov., a member of the family Jonesiaceae isolated from bat guano.</title>
        <authorList>
            <person name="Miller S.L."/>
            <person name="King J."/>
            <person name="Sankaranarayanan K."/>
            <person name="Lawson P.A."/>
        </authorList>
    </citation>
    <scope>NUCLEOTIDE SEQUENCE</scope>
    <source>
        <strain evidence="5">BS-20</strain>
    </source>
</reference>
<dbReference type="PROSITE" id="PS00211">
    <property type="entry name" value="ABC_TRANSPORTER_1"/>
    <property type="match status" value="1"/>
</dbReference>
<dbReference type="EMBL" id="CP146203">
    <property type="protein sequence ID" value="XBH20717.1"/>
    <property type="molecule type" value="Genomic_DNA"/>
</dbReference>
<comment type="similarity">
    <text evidence="1">Belongs to the ABC transporter superfamily.</text>
</comment>
<dbReference type="InterPro" id="IPR027417">
    <property type="entry name" value="P-loop_NTPase"/>
</dbReference>